<dbReference type="Gene3D" id="2.60.40.4380">
    <property type="entry name" value="Translational regulator CsrA"/>
    <property type="match status" value="1"/>
</dbReference>
<comment type="caution">
    <text evidence="1">The sequence shown here is derived from an EMBL/GenBank/DDBJ whole genome shotgun (WGS) entry which is preliminary data.</text>
</comment>
<name>A0ABS5XK52_9GAMM</name>
<evidence type="ECO:0000313" key="2">
    <source>
        <dbReference type="Proteomes" id="UP001519667"/>
    </source>
</evidence>
<protein>
    <submittedName>
        <fullName evidence="1">Carbon storage regulator</fullName>
    </submittedName>
</protein>
<gene>
    <name evidence="1" type="ORF">J7302_18300</name>
</gene>
<dbReference type="InterPro" id="IPR036107">
    <property type="entry name" value="CsrA_sf"/>
</dbReference>
<proteinExistence type="predicted"/>
<dbReference type="EMBL" id="JAGTIS010000010">
    <property type="protein sequence ID" value="MBT8768063.1"/>
    <property type="molecule type" value="Genomic_DNA"/>
</dbReference>
<sequence>MIDPNTHQLLASDFVQRSSYRQTIRIGDDIQITVLGMRGNQVRACRHCMRLNYASQQASKRDRAADRSWDLRRALGCEIGFLCAPAEYIQKPKGMPGVSADQRRHERPRKAFFGAYRVAYYVLRTTSP</sequence>
<evidence type="ECO:0000313" key="1">
    <source>
        <dbReference type="EMBL" id="MBT8768063.1"/>
    </source>
</evidence>
<reference evidence="1 2" key="1">
    <citation type="submission" date="2021-04" db="EMBL/GenBank/DDBJ databases">
        <title>Pseudomonas boanensis sp. nov., a bacterium isolated from river water used for household purposes in Boane District, Mozambique.</title>
        <authorList>
            <person name="Nicklasson M."/>
            <person name="Martin-Rodriguez A.J."/>
            <person name="Thorell K."/>
            <person name="Neves L."/>
            <person name="Mussagy A."/>
            <person name="Rydberg H.A."/>
            <person name="Hernroth B."/>
            <person name="Svensson-Stadler L."/>
            <person name="Sjoling A."/>
        </authorList>
    </citation>
    <scope>NUCLEOTIDE SEQUENCE [LARGE SCALE GENOMIC DNA]</scope>
    <source>
        <strain evidence="1 2">DB1</strain>
    </source>
</reference>
<keyword evidence="2" id="KW-1185">Reference proteome</keyword>
<dbReference type="Proteomes" id="UP001519667">
    <property type="component" value="Unassembled WGS sequence"/>
</dbReference>
<organism evidence="1 2">
    <name type="scientific">Metapseudomonas boanensis</name>
    <dbReference type="NCBI Taxonomy" id="2822138"/>
    <lineage>
        <taxon>Bacteria</taxon>
        <taxon>Pseudomonadati</taxon>
        <taxon>Pseudomonadota</taxon>
        <taxon>Gammaproteobacteria</taxon>
        <taxon>Pseudomonadales</taxon>
        <taxon>Pseudomonadaceae</taxon>
        <taxon>Metapseudomonas</taxon>
    </lineage>
</organism>
<accession>A0ABS5XK52</accession>